<dbReference type="HOGENOM" id="CLU_1728064_0_0_11"/>
<dbReference type="STRING" id="590998.Celf_3242"/>
<evidence type="ECO:0000313" key="4">
    <source>
        <dbReference type="Proteomes" id="UP000008460"/>
    </source>
</evidence>
<feature type="signal peptide" evidence="2">
    <location>
        <begin position="1"/>
        <end position="37"/>
    </location>
</feature>
<keyword evidence="4" id="KW-1185">Reference proteome</keyword>
<proteinExistence type="predicted"/>
<accession>F4H0I7</accession>
<reference evidence="3 4" key="1">
    <citation type="submission" date="2011-04" db="EMBL/GenBank/DDBJ databases">
        <title>Complete sequence of Cellulomonas fimi ATCC 484.</title>
        <authorList>
            <consortium name="US DOE Joint Genome Institute"/>
            <person name="Lucas S."/>
            <person name="Han J."/>
            <person name="Lapidus A."/>
            <person name="Cheng J.-F."/>
            <person name="Goodwin L."/>
            <person name="Pitluck S."/>
            <person name="Peters L."/>
            <person name="Chertkov O."/>
            <person name="Detter J.C."/>
            <person name="Han C."/>
            <person name="Tapia R."/>
            <person name="Land M."/>
            <person name="Hauser L."/>
            <person name="Kyrpides N."/>
            <person name="Ivanova N."/>
            <person name="Ovchinnikova G."/>
            <person name="Pagani I."/>
            <person name="Mead D."/>
            <person name="Brumm P."/>
            <person name="Woyke T."/>
        </authorList>
    </citation>
    <scope>NUCLEOTIDE SEQUENCE [LARGE SCALE GENOMIC DNA]</scope>
    <source>
        <strain evidence="4">ATCC 484 / DSM 20113 / JCM 1341 / NBRC 15513 / NCIMB 8980 / NCTC 7547</strain>
    </source>
</reference>
<evidence type="ECO:0000313" key="3">
    <source>
        <dbReference type="EMBL" id="AEE47356.1"/>
    </source>
</evidence>
<dbReference type="PROSITE" id="PS51257">
    <property type="entry name" value="PROKAR_LIPOPROTEIN"/>
    <property type="match status" value="1"/>
</dbReference>
<feature type="region of interest" description="Disordered" evidence="1">
    <location>
        <begin position="129"/>
        <end position="151"/>
    </location>
</feature>
<keyword evidence="2" id="KW-0732">Signal</keyword>
<organism evidence="3 4">
    <name type="scientific">Cellulomonas fimi (strain ATCC 484 / DSM 20113 / JCM 1341 / CCUG 24087 / LMG 16345 / NBRC 15513 / NCIMB 8980 / NCTC 7547 / NRS-133)</name>
    <dbReference type="NCBI Taxonomy" id="590998"/>
    <lineage>
        <taxon>Bacteria</taxon>
        <taxon>Bacillati</taxon>
        <taxon>Actinomycetota</taxon>
        <taxon>Actinomycetes</taxon>
        <taxon>Micrococcales</taxon>
        <taxon>Cellulomonadaceae</taxon>
        <taxon>Cellulomonas</taxon>
    </lineage>
</organism>
<dbReference type="Proteomes" id="UP000008460">
    <property type="component" value="Chromosome"/>
</dbReference>
<dbReference type="AlphaFoldDB" id="F4H0I7"/>
<evidence type="ECO:0000256" key="2">
    <source>
        <dbReference type="SAM" id="SignalP"/>
    </source>
</evidence>
<protein>
    <recommendedName>
        <fullName evidence="5">Lipoprotein</fullName>
    </recommendedName>
</protein>
<dbReference type="EMBL" id="CP002666">
    <property type="protein sequence ID" value="AEE47356.1"/>
    <property type="molecule type" value="Genomic_DNA"/>
</dbReference>
<name>F4H0I7_CELFA</name>
<sequence length="151" mass="16143">MGRDAPVTPRRRLGRFVATVSAVVLLASCALGSSSGAVDDETLFQQIEDLDGVASTEDLRFVSDMTRGQRYAGEIVLDDSLTEDEAACVSRQLYELFWQGRRASDSSVVVVHGDTRGTMVAASGLEDLYGPRPTEPRASATISPCSETDPG</sequence>
<dbReference type="KEGG" id="cfi:Celf_3242"/>
<dbReference type="RefSeq" id="WP_013772380.1">
    <property type="nucleotide sequence ID" value="NC_015514.1"/>
</dbReference>
<feature type="chain" id="PRO_5039097354" description="Lipoprotein" evidence="2">
    <location>
        <begin position="38"/>
        <end position="151"/>
    </location>
</feature>
<gene>
    <name evidence="3" type="ordered locus">Celf_3242</name>
</gene>
<feature type="compositionally biased region" description="Polar residues" evidence="1">
    <location>
        <begin position="140"/>
        <end position="151"/>
    </location>
</feature>
<evidence type="ECO:0008006" key="5">
    <source>
        <dbReference type="Google" id="ProtNLM"/>
    </source>
</evidence>
<evidence type="ECO:0000256" key="1">
    <source>
        <dbReference type="SAM" id="MobiDB-lite"/>
    </source>
</evidence>